<proteinExistence type="predicted"/>
<accession>A0A6M3J6D6</accession>
<dbReference type="EMBL" id="MT141525">
    <property type="protein sequence ID" value="QJA64747.1"/>
    <property type="molecule type" value="Genomic_DNA"/>
</dbReference>
<name>A0A6M3J6D6_9ZZZZ</name>
<gene>
    <name evidence="3" type="ORF">MM415A00805_0020</name>
    <name evidence="2" type="ORF">MM415B00468_0034</name>
</gene>
<evidence type="ECO:0000313" key="2">
    <source>
        <dbReference type="EMBL" id="QJA64747.1"/>
    </source>
</evidence>
<feature type="region of interest" description="Disordered" evidence="1">
    <location>
        <begin position="1"/>
        <end position="78"/>
    </location>
</feature>
<dbReference type="AlphaFoldDB" id="A0A6M3J6D6"/>
<reference evidence="2" key="1">
    <citation type="submission" date="2020-03" db="EMBL/GenBank/DDBJ databases">
        <title>The deep terrestrial virosphere.</title>
        <authorList>
            <person name="Holmfeldt K."/>
            <person name="Nilsson E."/>
            <person name="Simone D."/>
            <person name="Lopez-Fernandez M."/>
            <person name="Wu X."/>
            <person name="de Brujin I."/>
            <person name="Lundin D."/>
            <person name="Andersson A."/>
            <person name="Bertilsson S."/>
            <person name="Dopson M."/>
        </authorList>
    </citation>
    <scope>NUCLEOTIDE SEQUENCE</scope>
    <source>
        <strain evidence="3">MM415A00805</strain>
        <strain evidence="2">MM415B00468</strain>
    </source>
</reference>
<feature type="compositionally biased region" description="Basic and acidic residues" evidence="1">
    <location>
        <begin position="69"/>
        <end position="78"/>
    </location>
</feature>
<protein>
    <submittedName>
        <fullName evidence="2">Uncharacterized protein</fullName>
    </submittedName>
</protein>
<evidence type="ECO:0000313" key="3">
    <source>
        <dbReference type="EMBL" id="QJA79993.1"/>
    </source>
</evidence>
<evidence type="ECO:0000256" key="1">
    <source>
        <dbReference type="SAM" id="MobiDB-lite"/>
    </source>
</evidence>
<sequence length="78" mass="8270">MTDIDVKTTRGFNNEGKYAKRGSTITVSPQRAKDLYANGLIEDPKLESQAPAPESKKAPEAANKAAPKSGDKAKPAAK</sequence>
<organism evidence="2">
    <name type="scientific">viral metagenome</name>
    <dbReference type="NCBI Taxonomy" id="1070528"/>
    <lineage>
        <taxon>unclassified sequences</taxon>
        <taxon>metagenomes</taxon>
        <taxon>organismal metagenomes</taxon>
    </lineage>
</organism>
<dbReference type="EMBL" id="MT142401">
    <property type="protein sequence ID" value="QJA79993.1"/>
    <property type="molecule type" value="Genomic_DNA"/>
</dbReference>